<dbReference type="STRING" id="655015.B1812_20765"/>
<gene>
    <name evidence="1" type="ORF">B1812_20765</name>
</gene>
<accession>A0A1W6MZW2</accession>
<dbReference type="Proteomes" id="UP000193978">
    <property type="component" value="Chromosome"/>
</dbReference>
<dbReference type="KEGG" id="mbry:B1812_20765"/>
<evidence type="ECO:0000313" key="1">
    <source>
        <dbReference type="EMBL" id="ARN83108.1"/>
    </source>
</evidence>
<dbReference type="EMBL" id="CP019948">
    <property type="protein sequence ID" value="ARN83108.1"/>
    <property type="molecule type" value="Genomic_DNA"/>
</dbReference>
<reference evidence="1 2" key="1">
    <citation type="submission" date="2017-02" db="EMBL/GenBank/DDBJ databases">
        <authorList>
            <person name="Peterson S.W."/>
        </authorList>
    </citation>
    <scope>NUCLEOTIDE SEQUENCE [LARGE SCALE GENOMIC DNA]</scope>
    <source>
        <strain evidence="1 2">S285</strain>
    </source>
</reference>
<evidence type="ECO:0000313" key="2">
    <source>
        <dbReference type="Proteomes" id="UP000193978"/>
    </source>
</evidence>
<organism evidence="1 2">
    <name type="scientific">Methylocystis bryophila</name>
    <dbReference type="NCBI Taxonomy" id="655015"/>
    <lineage>
        <taxon>Bacteria</taxon>
        <taxon>Pseudomonadati</taxon>
        <taxon>Pseudomonadota</taxon>
        <taxon>Alphaproteobacteria</taxon>
        <taxon>Hyphomicrobiales</taxon>
        <taxon>Methylocystaceae</taxon>
        <taxon>Methylocystis</taxon>
    </lineage>
</organism>
<proteinExistence type="predicted"/>
<dbReference type="AlphaFoldDB" id="A0A1W6MZW2"/>
<keyword evidence="2" id="KW-1185">Reference proteome</keyword>
<protein>
    <submittedName>
        <fullName evidence="1">Uncharacterized protein</fullName>
    </submittedName>
</protein>
<sequence>MWFGGLPIAVTLLWQFAQPLAIPEWFITIALAKLDVLLWQSWQDASVRICPAGLPGAIRALWQAAHSIEACV</sequence>
<name>A0A1W6MZW2_9HYPH</name>